<evidence type="ECO:0000313" key="2">
    <source>
        <dbReference type="Proteomes" id="UP000663828"/>
    </source>
</evidence>
<proteinExistence type="predicted"/>
<organism evidence="1 2">
    <name type="scientific">Adineta ricciae</name>
    <name type="common">Rotifer</name>
    <dbReference type="NCBI Taxonomy" id="249248"/>
    <lineage>
        <taxon>Eukaryota</taxon>
        <taxon>Metazoa</taxon>
        <taxon>Spiralia</taxon>
        <taxon>Gnathifera</taxon>
        <taxon>Rotifera</taxon>
        <taxon>Eurotatoria</taxon>
        <taxon>Bdelloidea</taxon>
        <taxon>Adinetida</taxon>
        <taxon>Adinetidae</taxon>
        <taxon>Adineta</taxon>
    </lineage>
</organism>
<evidence type="ECO:0000313" key="1">
    <source>
        <dbReference type="EMBL" id="CAF1684196.1"/>
    </source>
</evidence>
<accession>A0A816H820</accession>
<feature type="non-terminal residue" evidence="1">
    <location>
        <position position="1"/>
    </location>
</feature>
<sequence>VPSSGVEQLNVIVTGDFRDTIVSPQSDSSDSSRSQSRDLIKELHLIDTILTTLDQLVRERTIHLLQTSSPLTSDELLILYKQHQAMEEFSLSSPLYYLSEQMSRQQEIKKKKIAYPTTDVRELNSKHKGKLRKGNLVISLRLTVALVVTQQIIITAVCGNHMHPIAIIVGID</sequence>
<name>A0A816H820_ADIRI</name>
<dbReference type="EMBL" id="CAJNOR010016114">
    <property type="protein sequence ID" value="CAF1684196.1"/>
    <property type="molecule type" value="Genomic_DNA"/>
</dbReference>
<dbReference type="AlphaFoldDB" id="A0A816H820"/>
<protein>
    <submittedName>
        <fullName evidence="1">Uncharacterized protein</fullName>
    </submittedName>
</protein>
<dbReference type="Proteomes" id="UP000663828">
    <property type="component" value="Unassembled WGS sequence"/>
</dbReference>
<gene>
    <name evidence="1" type="ORF">XAT740_LOCUS61412</name>
</gene>
<comment type="caution">
    <text evidence="1">The sequence shown here is derived from an EMBL/GenBank/DDBJ whole genome shotgun (WGS) entry which is preliminary data.</text>
</comment>
<reference evidence="1" key="1">
    <citation type="submission" date="2021-02" db="EMBL/GenBank/DDBJ databases">
        <authorList>
            <person name="Nowell W R."/>
        </authorList>
    </citation>
    <scope>NUCLEOTIDE SEQUENCE</scope>
</reference>
<keyword evidence="2" id="KW-1185">Reference proteome</keyword>